<dbReference type="Pfam" id="PF10105">
    <property type="entry name" value="DUF2344"/>
    <property type="match status" value="1"/>
</dbReference>
<accession>A0ABP9HHI8</accession>
<gene>
    <name evidence="3" type="ORF">GCM10023205_40740</name>
</gene>
<proteinExistence type="predicted"/>
<dbReference type="Proteomes" id="UP001500466">
    <property type="component" value="Unassembled WGS sequence"/>
</dbReference>
<dbReference type="EMBL" id="BAABHS010000013">
    <property type="protein sequence ID" value="GAA4970890.1"/>
    <property type="molecule type" value="Genomic_DNA"/>
</dbReference>
<keyword evidence="4" id="KW-1185">Reference proteome</keyword>
<dbReference type="RefSeq" id="WP_345676990.1">
    <property type="nucleotide sequence ID" value="NZ_BAABHS010000013.1"/>
</dbReference>
<sequence length="270" mass="28771">MPEGPPPAPAVQKLRLRYTKRGRLRFTSHRDFQRAFERALRRADVPMAYSAGFTPHPKVSYAGAAPTGVASEAEYLEMSVARRCDPAQLRTLLDESLPPGLDVLDVVEAAPGNLAERLQASVWEIRLPEIEPADAAKAVDTFLAAPSVEVDRMTKNGLRTFDARAAVVAFTIADPAAAETAHHEIDAGHPGVDGLADRPCAILRLVVRHTTPAVRPDDVLSGLRLVADLAPPVPAAVTRLAQGPLDTATGAVTDPLAPEHAVTSTGNEEL</sequence>
<reference evidence="4" key="1">
    <citation type="journal article" date="2019" name="Int. J. Syst. Evol. Microbiol.">
        <title>The Global Catalogue of Microorganisms (GCM) 10K type strain sequencing project: providing services to taxonomists for standard genome sequencing and annotation.</title>
        <authorList>
            <consortium name="The Broad Institute Genomics Platform"/>
            <consortium name="The Broad Institute Genome Sequencing Center for Infectious Disease"/>
            <person name="Wu L."/>
            <person name="Ma J."/>
        </authorList>
    </citation>
    <scope>NUCLEOTIDE SEQUENCE [LARGE SCALE GENOMIC DNA]</scope>
    <source>
        <strain evidence="4">JCM 17986</strain>
    </source>
</reference>
<evidence type="ECO:0000259" key="2">
    <source>
        <dbReference type="Pfam" id="PF10105"/>
    </source>
</evidence>
<feature type="domain" description="DUF2344" evidence="2">
    <location>
        <begin position="13"/>
        <end position="216"/>
    </location>
</feature>
<feature type="region of interest" description="Disordered" evidence="1">
    <location>
        <begin position="248"/>
        <end position="270"/>
    </location>
</feature>
<organism evidence="3 4">
    <name type="scientific">Yinghuangia aomiensis</name>
    <dbReference type="NCBI Taxonomy" id="676205"/>
    <lineage>
        <taxon>Bacteria</taxon>
        <taxon>Bacillati</taxon>
        <taxon>Actinomycetota</taxon>
        <taxon>Actinomycetes</taxon>
        <taxon>Kitasatosporales</taxon>
        <taxon>Streptomycetaceae</taxon>
        <taxon>Yinghuangia</taxon>
    </lineage>
</organism>
<evidence type="ECO:0000256" key="1">
    <source>
        <dbReference type="SAM" id="MobiDB-lite"/>
    </source>
</evidence>
<evidence type="ECO:0000313" key="4">
    <source>
        <dbReference type="Proteomes" id="UP001500466"/>
    </source>
</evidence>
<protein>
    <submittedName>
        <fullName evidence="3">TIGR03936 family radical SAM-associated protein</fullName>
    </submittedName>
</protein>
<name>A0ABP9HHI8_9ACTN</name>
<dbReference type="InterPro" id="IPR018768">
    <property type="entry name" value="DUF2344"/>
</dbReference>
<evidence type="ECO:0000313" key="3">
    <source>
        <dbReference type="EMBL" id="GAA4970890.1"/>
    </source>
</evidence>
<comment type="caution">
    <text evidence="3">The sequence shown here is derived from an EMBL/GenBank/DDBJ whole genome shotgun (WGS) entry which is preliminary data.</text>
</comment>
<dbReference type="NCBIfam" id="TIGR03936">
    <property type="entry name" value="sam_1_link_chp"/>
    <property type="match status" value="1"/>
</dbReference>